<proteinExistence type="predicted"/>
<evidence type="ECO:0000256" key="1">
    <source>
        <dbReference type="SAM" id="SignalP"/>
    </source>
</evidence>
<sequence>MKEIKQFKLFLILIAFNYASAQNTLTKNLNQENMIKHPSYIAELVSSRCSIELLINDILSFNNYENGTMSVDWPLNLLILEDGIQNFELRILPIKGATSISEKAFAKIKIVVREAIDEYVPQEEINPEIEINFTDKKNLPLYIHKGQFKSKTPYQFDGWKNSIDLSQENQEKLFEEIIQWNTKLKDIYANFKLEEYLKIFKSKNNEIYKTLYLNHLEIEQQNNSAFHPKFKDLVALPDNLYKLKLYANGKLVSVTLPYKLPGFTYDPKVKDENAMGFSLNVYFHRKEKGSPLEIIR</sequence>
<evidence type="ECO:0000313" key="3">
    <source>
        <dbReference type="Proteomes" id="UP001485226"/>
    </source>
</evidence>
<protein>
    <submittedName>
        <fullName evidence="2">Uncharacterized protein</fullName>
    </submittedName>
</protein>
<keyword evidence="3" id="KW-1185">Reference proteome</keyword>
<name>A0ABU9IN91_9FLAO</name>
<accession>A0ABU9IN91</accession>
<dbReference type="EMBL" id="JBBYHS010000008">
    <property type="protein sequence ID" value="MEL1253906.1"/>
    <property type="molecule type" value="Genomic_DNA"/>
</dbReference>
<organism evidence="2 3">
    <name type="scientific">Flavobacterium calami</name>
    <dbReference type="NCBI Taxonomy" id="3139144"/>
    <lineage>
        <taxon>Bacteria</taxon>
        <taxon>Pseudomonadati</taxon>
        <taxon>Bacteroidota</taxon>
        <taxon>Flavobacteriia</taxon>
        <taxon>Flavobacteriales</taxon>
        <taxon>Flavobacteriaceae</taxon>
        <taxon>Flavobacterium</taxon>
    </lineage>
</organism>
<dbReference type="Proteomes" id="UP001485226">
    <property type="component" value="Unassembled WGS sequence"/>
</dbReference>
<evidence type="ECO:0000313" key="2">
    <source>
        <dbReference type="EMBL" id="MEL1253906.1"/>
    </source>
</evidence>
<feature type="chain" id="PRO_5047142589" evidence="1">
    <location>
        <begin position="22"/>
        <end position="296"/>
    </location>
</feature>
<dbReference type="RefSeq" id="WP_341691758.1">
    <property type="nucleotide sequence ID" value="NZ_JBBYHS010000008.1"/>
</dbReference>
<gene>
    <name evidence="2" type="ORF">AAEO57_08970</name>
</gene>
<comment type="caution">
    <text evidence="2">The sequence shown here is derived from an EMBL/GenBank/DDBJ whole genome shotgun (WGS) entry which is preliminary data.</text>
</comment>
<keyword evidence="1" id="KW-0732">Signal</keyword>
<reference evidence="2 3" key="1">
    <citation type="submission" date="2024-04" db="EMBL/GenBank/DDBJ databases">
        <title>Flavobacterium sp. DGU38 16S ribosomal RNA gene Genome sequencing and assembly.</title>
        <authorList>
            <person name="Park S."/>
        </authorList>
    </citation>
    <scope>NUCLEOTIDE SEQUENCE [LARGE SCALE GENOMIC DNA]</scope>
    <source>
        <strain evidence="2 3">DGU38</strain>
    </source>
</reference>
<feature type="signal peptide" evidence="1">
    <location>
        <begin position="1"/>
        <end position="21"/>
    </location>
</feature>